<protein>
    <submittedName>
        <fullName evidence="1">Uncharacterized protein</fullName>
    </submittedName>
</protein>
<dbReference type="RefSeq" id="WP_190614862.1">
    <property type="nucleotide sequence ID" value="NZ_AP018712.1"/>
</dbReference>
<accession>A0A7G1GA90</accession>
<sequence>MKKVFFVLSFLILLFLLVSCSQSIKYKINIPNLKVSKNFPLAIKTNFNYSKIKMSIDSSPVNFIASPEGFYIKNLENGLHKLKVEFLDNKDSLITDVSTELFYDSILPKIQDINKEIENGKLKIKFKIDSSDYAYSNIYLNEVFEGTTKDSSITIPLIKNSGNIKVKLKVFDKLKNESETSFMLDTSKDSTPVILSDTLKLNLFSNLNILTKDDWDKSLKTFIYNDSKYLYPYEILSTDSTQSTVIVFDSSRNYSKKLMNISFDTKIPNVVKNTTILLSNKDTLFSWETDPNIQSYVVEHYEDKWGWKPFLETELSFAEVKNNDIMFVRKKTKNGTLGFPSTPIYRFSSNINFYSASTIENIKNSTYLLKINSPFFVPFDFLIEKGKTLFVESGSEIRFSNNARMIIKGTLFIMEGIEKSKLSGKGTIYLDGGTIIMFDTDIESINIEGRGNVIFIQNSNFLNKSIINLKSITRFCSYYNKLKDVNINLNNSSGVYFYNTKMNDLKISNVAETLIEGSIFNSINTKIKSRILFENSNVNIFYLDTFSYLYSHNSIIKDLKKNSYSIFVKRSDRID</sequence>
<evidence type="ECO:0000313" key="1">
    <source>
        <dbReference type="EMBL" id="BBE32003.1"/>
    </source>
</evidence>
<dbReference type="AlphaFoldDB" id="A0A7G1GA90"/>
<organism evidence="1 2">
    <name type="scientific">Tepiditoga spiralis</name>
    <dbReference type="NCBI Taxonomy" id="2108365"/>
    <lineage>
        <taxon>Bacteria</taxon>
        <taxon>Thermotogati</taxon>
        <taxon>Thermotogota</taxon>
        <taxon>Thermotogae</taxon>
        <taxon>Petrotogales</taxon>
        <taxon>Petrotogaceae</taxon>
        <taxon>Tepiditoga</taxon>
    </lineage>
</organism>
<reference evidence="1 2" key="1">
    <citation type="submission" date="2018-06" db="EMBL/GenBank/DDBJ databases">
        <title>Genome sequencing of Oceanotoga sp. sy52.</title>
        <authorList>
            <person name="Mori K."/>
        </authorList>
    </citation>
    <scope>NUCLEOTIDE SEQUENCE [LARGE SCALE GENOMIC DNA]</scope>
    <source>
        <strain evidence="2">sy52</strain>
    </source>
</reference>
<name>A0A7G1GA90_9BACT</name>
<dbReference type="EMBL" id="AP018712">
    <property type="protein sequence ID" value="BBE32003.1"/>
    <property type="molecule type" value="Genomic_DNA"/>
</dbReference>
<evidence type="ECO:0000313" key="2">
    <source>
        <dbReference type="Proteomes" id="UP000516361"/>
    </source>
</evidence>
<dbReference type="Proteomes" id="UP000516361">
    <property type="component" value="Chromosome"/>
</dbReference>
<proteinExistence type="predicted"/>
<dbReference type="KEGG" id="ocy:OSSY52_21440"/>
<gene>
    <name evidence="1" type="ORF">OSSY52_21440</name>
</gene>
<dbReference type="InParanoid" id="A0A7G1GA90"/>
<keyword evidence="2" id="KW-1185">Reference proteome</keyword>
<dbReference type="PROSITE" id="PS51257">
    <property type="entry name" value="PROKAR_LIPOPROTEIN"/>
    <property type="match status" value="1"/>
</dbReference>